<sequence>MKVTANGIRIPHRLGWSVSPSGVLRLTWLGVALVWVSRAVPWCRYALDRWRGCAADSVDDSVLIEIEGTYHPGDTPDMPAVFRWRRP</sequence>
<organism evidence="1 2">
    <name type="scientific">Pseudazoarcus pumilus</name>
    <dbReference type="NCBI Taxonomy" id="2067960"/>
    <lineage>
        <taxon>Bacteria</taxon>
        <taxon>Pseudomonadati</taxon>
        <taxon>Pseudomonadota</taxon>
        <taxon>Betaproteobacteria</taxon>
        <taxon>Rhodocyclales</taxon>
        <taxon>Zoogloeaceae</taxon>
        <taxon>Pseudazoarcus</taxon>
    </lineage>
</organism>
<protein>
    <submittedName>
        <fullName evidence="1">Uncharacterized protein</fullName>
    </submittedName>
</protein>
<dbReference type="EMBL" id="CP025682">
    <property type="protein sequence ID" value="AUN95421.1"/>
    <property type="molecule type" value="Genomic_DNA"/>
</dbReference>
<dbReference type="AlphaFoldDB" id="A0A2I6S882"/>
<proteinExistence type="predicted"/>
<evidence type="ECO:0000313" key="2">
    <source>
        <dbReference type="Proteomes" id="UP000242205"/>
    </source>
</evidence>
<dbReference type="RefSeq" id="WP_102247470.1">
    <property type="nucleotide sequence ID" value="NZ_CP025682.1"/>
</dbReference>
<accession>A0A2I6S882</accession>
<gene>
    <name evidence="1" type="ORF">C0099_11070</name>
</gene>
<reference evidence="1 2" key="1">
    <citation type="submission" date="2018-01" db="EMBL/GenBank/DDBJ databases">
        <authorList>
            <person name="Fu G.-Y."/>
        </authorList>
    </citation>
    <scope>NUCLEOTIDE SEQUENCE [LARGE SCALE GENOMIC DNA]</scope>
    <source>
        <strain evidence="1 2">SY39</strain>
    </source>
</reference>
<dbReference type="KEGG" id="atw:C0099_11070"/>
<evidence type="ECO:0000313" key="1">
    <source>
        <dbReference type="EMBL" id="AUN95421.1"/>
    </source>
</evidence>
<dbReference type="Proteomes" id="UP000242205">
    <property type="component" value="Chromosome"/>
</dbReference>
<name>A0A2I6S882_9RHOO</name>
<keyword evidence="2" id="KW-1185">Reference proteome</keyword>